<feature type="transmembrane region" description="Helical" evidence="1">
    <location>
        <begin position="275"/>
        <end position="293"/>
    </location>
</feature>
<feature type="transmembrane region" description="Helical" evidence="1">
    <location>
        <begin position="248"/>
        <end position="268"/>
    </location>
</feature>
<accession>A0ABX7NC79</accession>
<feature type="chain" id="PRO_5046248114" description="Glycosyltransferase RgtA/B/C/D-like domain-containing protein" evidence="2">
    <location>
        <begin position="19"/>
        <end position="515"/>
    </location>
</feature>
<evidence type="ECO:0000313" key="4">
    <source>
        <dbReference type="Proteomes" id="UP000663090"/>
    </source>
</evidence>
<reference evidence="3 4" key="1">
    <citation type="submission" date="2021-02" db="EMBL/GenBank/DDBJ databases">
        <title>De Novo genome assembly of isolated myxobacteria.</title>
        <authorList>
            <person name="Stevens D.C."/>
        </authorList>
    </citation>
    <scope>NUCLEOTIDE SEQUENCE [LARGE SCALE GENOMIC DNA]</scope>
    <source>
        <strain evidence="3 4">SCHIC003</strain>
    </source>
</reference>
<feature type="transmembrane region" description="Helical" evidence="1">
    <location>
        <begin position="103"/>
        <end position="122"/>
    </location>
</feature>
<feature type="transmembrane region" description="Helical" evidence="1">
    <location>
        <begin position="305"/>
        <end position="325"/>
    </location>
</feature>
<evidence type="ECO:0000313" key="3">
    <source>
        <dbReference type="EMBL" id="QSQ16392.1"/>
    </source>
</evidence>
<sequence>MALARGAALCVLPLMLLAFSPKEIVDDAYISYRHAWNLLHGHGLVYNAVERVEGFTNLLWTLISAIPLAVGIRVDLFCSILGGILAATAVLRSWRFLVKLRVPEYAAWGAALLVALFPGYYVNAVNGLEAGLFSLLLVETAGAVLTRRQPLVPALLGGLLFTTRPESAALLPLCVIFRFLVDRSQSDDMRWIKRDVLRMALGWGAIIGAVTAGRLLFYGHPLPNSVAAKAVNLTNVPELLWNARYGAIYLRGFFLTNPLLVVLSVLGLIATPRALWAWLGGLTAIGAALLILLQGGDWMLHFRLLTMYAPFMMFPAAAGLSFLGGRLQRMKANLRPVAGLAMAAAAGFGLFVGASQVYFFPNMQWELGQPAKAYEIIARALRGGLQQGDVVAGEGIGMLGIELPETYVHDFLGLTDEHLAHHGTLRDIYGRRDYVYTAREVRPAVYVVHSGFFHLSRFREGFEGDFNATYETYDVLRPQGATTHQMMVSLRSDVAERLRPLLGSLQPERATIPPP</sequence>
<dbReference type="EMBL" id="CP071091">
    <property type="protein sequence ID" value="QSQ16392.1"/>
    <property type="molecule type" value="Genomic_DNA"/>
</dbReference>
<keyword evidence="4" id="KW-1185">Reference proteome</keyword>
<keyword evidence="2" id="KW-0732">Signal</keyword>
<feature type="transmembrane region" description="Helical" evidence="1">
    <location>
        <begin position="58"/>
        <end position="91"/>
    </location>
</feature>
<protein>
    <recommendedName>
        <fullName evidence="5">Glycosyltransferase RgtA/B/C/D-like domain-containing protein</fullName>
    </recommendedName>
</protein>
<feature type="transmembrane region" description="Helical" evidence="1">
    <location>
        <begin position="196"/>
        <end position="217"/>
    </location>
</feature>
<evidence type="ECO:0000256" key="1">
    <source>
        <dbReference type="SAM" id="Phobius"/>
    </source>
</evidence>
<keyword evidence="1" id="KW-0812">Transmembrane</keyword>
<evidence type="ECO:0000256" key="2">
    <source>
        <dbReference type="SAM" id="SignalP"/>
    </source>
</evidence>
<dbReference type="RefSeq" id="WP_206718053.1">
    <property type="nucleotide sequence ID" value="NZ_CP071091.1"/>
</dbReference>
<evidence type="ECO:0008006" key="5">
    <source>
        <dbReference type="Google" id="ProtNLM"/>
    </source>
</evidence>
<keyword evidence="1" id="KW-0472">Membrane</keyword>
<feature type="signal peptide" evidence="2">
    <location>
        <begin position="1"/>
        <end position="18"/>
    </location>
</feature>
<proteinExistence type="predicted"/>
<name>A0ABX7NC79_9BACT</name>
<gene>
    <name evidence="3" type="ORF">JY572_10230</name>
</gene>
<organism evidence="3 4">
    <name type="scientific">Myxococcus landrumensis</name>
    <dbReference type="NCBI Taxonomy" id="2813577"/>
    <lineage>
        <taxon>Bacteria</taxon>
        <taxon>Pseudomonadati</taxon>
        <taxon>Myxococcota</taxon>
        <taxon>Myxococcia</taxon>
        <taxon>Myxococcales</taxon>
        <taxon>Cystobacterineae</taxon>
        <taxon>Myxococcaceae</taxon>
        <taxon>Myxococcus</taxon>
    </lineage>
</organism>
<feature type="transmembrane region" description="Helical" evidence="1">
    <location>
        <begin position="337"/>
        <end position="360"/>
    </location>
</feature>
<keyword evidence="1" id="KW-1133">Transmembrane helix</keyword>
<dbReference type="Proteomes" id="UP000663090">
    <property type="component" value="Chromosome"/>
</dbReference>